<keyword evidence="9" id="KW-0503">Monooxygenase</keyword>
<keyword evidence="8" id="KW-0186">Copper</keyword>
<proteinExistence type="inferred from homology"/>
<sequence>MKSLVALLSTAAVVSAHGWVDNATIGGQLYQVKYTPSFYQPYQDQYQGEWAPKRISRKVISSGPVQNLSSIDLQCGGISSEGTIGSAPAPLHAPAQAGSTVNLKWTYWPDSHMGPLLTYMARCPDAGCNQWLPGEEPVFFKIHHDGRHTTDKTYPNDIWADTPLMYYQNGGYNYTIPSCLKAGYYLVRHEIIALHSAWAVGEAQFYPSCHQLQVTGPGTVVPTGLVSIPGVYKSDDPGIFINVWNAGGYTIPGPAVFQCPS</sequence>
<dbReference type="AlphaFoldDB" id="A0AAE0X721"/>
<dbReference type="GO" id="GO:0016787">
    <property type="term" value="F:hydrolase activity"/>
    <property type="evidence" value="ECO:0007669"/>
    <property type="project" value="UniProtKB-KW"/>
</dbReference>
<reference evidence="18" key="2">
    <citation type="submission" date="2023-06" db="EMBL/GenBank/DDBJ databases">
        <authorList>
            <consortium name="Lawrence Berkeley National Laboratory"/>
            <person name="Haridas S."/>
            <person name="Hensen N."/>
            <person name="Bonometti L."/>
            <person name="Westerberg I."/>
            <person name="Brannstrom I.O."/>
            <person name="Guillou S."/>
            <person name="Cros-Aarteil S."/>
            <person name="Calhoun S."/>
            <person name="Kuo A."/>
            <person name="Mondo S."/>
            <person name="Pangilinan J."/>
            <person name="Riley R."/>
            <person name="Labutti K."/>
            <person name="Andreopoulos B."/>
            <person name="Lipzen A."/>
            <person name="Chen C."/>
            <person name="Yanf M."/>
            <person name="Daum C."/>
            <person name="Ng V."/>
            <person name="Clum A."/>
            <person name="Steindorff A."/>
            <person name="Ohm R."/>
            <person name="Martin F."/>
            <person name="Silar P."/>
            <person name="Natvig D."/>
            <person name="Lalanne C."/>
            <person name="Gautier V."/>
            <person name="Ament-Velasquez S.L."/>
            <person name="Kruys A."/>
            <person name="Hutchinson M.I."/>
            <person name="Powell A.J."/>
            <person name="Barry K."/>
            <person name="Miller A.N."/>
            <person name="Grigoriev I.V."/>
            <person name="Debuchy R."/>
            <person name="Gladieux P."/>
            <person name="Thoren M.H."/>
            <person name="Johannesson H."/>
        </authorList>
    </citation>
    <scope>NUCLEOTIDE SEQUENCE</scope>
    <source>
        <strain evidence="18">CBS 314.62</strain>
    </source>
</reference>
<evidence type="ECO:0000256" key="8">
    <source>
        <dbReference type="ARBA" id="ARBA00023008"/>
    </source>
</evidence>
<evidence type="ECO:0000256" key="12">
    <source>
        <dbReference type="ARBA" id="ARBA00023326"/>
    </source>
</evidence>
<feature type="non-terminal residue" evidence="18">
    <location>
        <position position="261"/>
    </location>
</feature>
<organism evidence="18 19">
    <name type="scientific">Podospora appendiculata</name>
    <dbReference type="NCBI Taxonomy" id="314037"/>
    <lineage>
        <taxon>Eukaryota</taxon>
        <taxon>Fungi</taxon>
        <taxon>Dikarya</taxon>
        <taxon>Ascomycota</taxon>
        <taxon>Pezizomycotina</taxon>
        <taxon>Sordariomycetes</taxon>
        <taxon>Sordariomycetidae</taxon>
        <taxon>Sordariales</taxon>
        <taxon>Podosporaceae</taxon>
        <taxon>Podospora</taxon>
    </lineage>
</organism>
<evidence type="ECO:0000256" key="4">
    <source>
        <dbReference type="ARBA" id="ARBA00022723"/>
    </source>
</evidence>
<keyword evidence="4" id="KW-0479">Metal-binding</keyword>
<dbReference type="GO" id="GO:0046872">
    <property type="term" value="F:metal ion binding"/>
    <property type="evidence" value="ECO:0007669"/>
    <property type="project" value="UniProtKB-KW"/>
</dbReference>
<evidence type="ECO:0000256" key="11">
    <source>
        <dbReference type="ARBA" id="ARBA00023277"/>
    </source>
</evidence>
<evidence type="ECO:0000256" key="9">
    <source>
        <dbReference type="ARBA" id="ARBA00023033"/>
    </source>
</evidence>
<dbReference type="PANTHER" id="PTHR33353">
    <property type="entry name" value="PUTATIVE (AFU_ORTHOLOGUE AFUA_1G12560)-RELATED"/>
    <property type="match status" value="1"/>
</dbReference>
<keyword evidence="19" id="KW-1185">Reference proteome</keyword>
<dbReference type="GO" id="GO:0005576">
    <property type="term" value="C:extracellular region"/>
    <property type="evidence" value="ECO:0007669"/>
    <property type="project" value="UniProtKB-SubCell"/>
</dbReference>
<keyword evidence="10" id="KW-1015">Disulfide bond</keyword>
<keyword evidence="3" id="KW-0964">Secreted</keyword>
<evidence type="ECO:0000256" key="14">
    <source>
        <dbReference type="ARBA" id="ARBA00045077"/>
    </source>
</evidence>
<dbReference type="PANTHER" id="PTHR33353:SF6">
    <property type="entry name" value="ENDOGLUCANASE IV"/>
    <property type="match status" value="1"/>
</dbReference>
<feature type="domain" description="Auxiliary Activity family 9 catalytic" evidence="17">
    <location>
        <begin position="17"/>
        <end position="245"/>
    </location>
</feature>
<evidence type="ECO:0000256" key="15">
    <source>
        <dbReference type="ARBA" id="ARBA00047174"/>
    </source>
</evidence>
<dbReference type="InterPro" id="IPR005103">
    <property type="entry name" value="AA9_LPMO"/>
</dbReference>
<dbReference type="Proteomes" id="UP001270362">
    <property type="component" value="Unassembled WGS sequence"/>
</dbReference>
<evidence type="ECO:0000256" key="5">
    <source>
        <dbReference type="ARBA" id="ARBA00022729"/>
    </source>
</evidence>
<evidence type="ECO:0000256" key="16">
    <source>
        <dbReference type="SAM" id="SignalP"/>
    </source>
</evidence>
<dbReference type="EMBL" id="JAULSO010000003">
    <property type="protein sequence ID" value="KAK3686157.1"/>
    <property type="molecule type" value="Genomic_DNA"/>
</dbReference>
<accession>A0AAE0X721</accession>
<evidence type="ECO:0000313" key="18">
    <source>
        <dbReference type="EMBL" id="KAK3686157.1"/>
    </source>
</evidence>
<dbReference type="InterPro" id="IPR049892">
    <property type="entry name" value="AA9"/>
</dbReference>
<dbReference type="CDD" id="cd21175">
    <property type="entry name" value="LPMO_AA9"/>
    <property type="match status" value="1"/>
</dbReference>
<comment type="similarity">
    <text evidence="13">Belongs to the polysaccharide monooxygenase AA9 family.</text>
</comment>
<gene>
    <name evidence="18" type="ORF">B0T22DRAFT_411054</name>
</gene>
<feature type="chain" id="PRO_5041907122" description="lytic cellulose monooxygenase (C4-dehydrogenating)" evidence="16">
    <location>
        <begin position="17"/>
        <end position="261"/>
    </location>
</feature>
<feature type="signal peptide" evidence="16">
    <location>
        <begin position="1"/>
        <end position="16"/>
    </location>
</feature>
<comment type="cofactor">
    <cofactor evidence="1">
        <name>Cu(2+)</name>
        <dbReference type="ChEBI" id="CHEBI:29036"/>
    </cofactor>
</comment>
<evidence type="ECO:0000256" key="3">
    <source>
        <dbReference type="ARBA" id="ARBA00022525"/>
    </source>
</evidence>
<dbReference type="EC" id="1.14.99.56" evidence="15"/>
<reference evidence="18" key="1">
    <citation type="journal article" date="2023" name="Mol. Phylogenet. Evol.">
        <title>Genome-scale phylogeny and comparative genomics of the fungal order Sordariales.</title>
        <authorList>
            <person name="Hensen N."/>
            <person name="Bonometti L."/>
            <person name="Westerberg I."/>
            <person name="Brannstrom I.O."/>
            <person name="Guillou S."/>
            <person name="Cros-Aarteil S."/>
            <person name="Calhoun S."/>
            <person name="Haridas S."/>
            <person name="Kuo A."/>
            <person name="Mondo S."/>
            <person name="Pangilinan J."/>
            <person name="Riley R."/>
            <person name="LaButti K."/>
            <person name="Andreopoulos B."/>
            <person name="Lipzen A."/>
            <person name="Chen C."/>
            <person name="Yan M."/>
            <person name="Daum C."/>
            <person name="Ng V."/>
            <person name="Clum A."/>
            <person name="Steindorff A."/>
            <person name="Ohm R.A."/>
            <person name="Martin F."/>
            <person name="Silar P."/>
            <person name="Natvig D.O."/>
            <person name="Lalanne C."/>
            <person name="Gautier V."/>
            <person name="Ament-Velasquez S.L."/>
            <person name="Kruys A."/>
            <person name="Hutchinson M.I."/>
            <person name="Powell A.J."/>
            <person name="Barry K."/>
            <person name="Miller A.N."/>
            <person name="Grigoriev I.V."/>
            <person name="Debuchy R."/>
            <person name="Gladieux P."/>
            <person name="Hiltunen Thoren M."/>
            <person name="Johannesson H."/>
        </authorList>
    </citation>
    <scope>NUCLEOTIDE SEQUENCE</scope>
    <source>
        <strain evidence="18">CBS 314.62</strain>
    </source>
</reference>
<dbReference type="GO" id="GO:0030245">
    <property type="term" value="P:cellulose catabolic process"/>
    <property type="evidence" value="ECO:0007669"/>
    <property type="project" value="UniProtKB-KW"/>
</dbReference>
<dbReference type="GO" id="GO:0004497">
    <property type="term" value="F:monooxygenase activity"/>
    <property type="evidence" value="ECO:0007669"/>
    <property type="project" value="UniProtKB-KW"/>
</dbReference>
<keyword evidence="11" id="KW-0119">Carbohydrate metabolism</keyword>
<keyword evidence="5 16" id="KW-0732">Signal</keyword>
<evidence type="ECO:0000256" key="6">
    <source>
        <dbReference type="ARBA" id="ARBA00023001"/>
    </source>
</evidence>
<evidence type="ECO:0000256" key="2">
    <source>
        <dbReference type="ARBA" id="ARBA00004613"/>
    </source>
</evidence>
<comment type="catalytic activity">
    <reaction evidence="14">
        <text>[(1-&gt;4)-beta-D-glucosyl]n+m + reduced acceptor + O2 = 4-dehydro-beta-D-glucosyl-[(1-&gt;4)-beta-D-glucosyl]n-1 + [(1-&gt;4)-beta-D-glucosyl]m + acceptor + H2O.</text>
        <dbReference type="EC" id="1.14.99.56"/>
    </reaction>
</comment>
<keyword evidence="7" id="KW-0560">Oxidoreductase</keyword>
<evidence type="ECO:0000256" key="13">
    <source>
        <dbReference type="ARBA" id="ARBA00044502"/>
    </source>
</evidence>
<keyword evidence="12" id="KW-0624">Polysaccharide degradation</keyword>
<evidence type="ECO:0000256" key="1">
    <source>
        <dbReference type="ARBA" id="ARBA00001973"/>
    </source>
</evidence>
<keyword evidence="18" id="KW-0378">Hydrolase</keyword>
<dbReference type="Pfam" id="PF03443">
    <property type="entry name" value="AA9"/>
    <property type="match status" value="1"/>
</dbReference>
<evidence type="ECO:0000259" key="17">
    <source>
        <dbReference type="Pfam" id="PF03443"/>
    </source>
</evidence>
<name>A0AAE0X721_9PEZI</name>
<comment type="subcellular location">
    <subcellularLocation>
        <location evidence="2">Secreted</location>
    </subcellularLocation>
</comment>
<evidence type="ECO:0000256" key="7">
    <source>
        <dbReference type="ARBA" id="ARBA00023002"/>
    </source>
</evidence>
<evidence type="ECO:0000256" key="10">
    <source>
        <dbReference type="ARBA" id="ARBA00023157"/>
    </source>
</evidence>
<comment type="caution">
    <text evidence="18">The sequence shown here is derived from an EMBL/GenBank/DDBJ whole genome shotgun (WGS) entry which is preliminary data.</text>
</comment>
<keyword evidence="6" id="KW-0136">Cellulose degradation</keyword>
<dbReference type="Gene3D" id="2.70.50.70">
    <property type="match status" value="1"/>
</dbReference>
<protein>
    <recommendedName>
        <fullName evidence="15">lytic cellulose monooxygenase (C4-dehydrogenating)</fullName>
        <ecNumber evidence="15">1.14.99.56</ecNumber>
    </recommendedName>
</protein>
<evidence type="ECO:0000313" key="19">
    <source>
        <dbReference type="Proteomes" id="UP001270362"/>
    </source>
</evidence>